<proteinExistence type="predicted"/>
<accession>A0ACC3AB82</accession>
<keyword evidence="2" id="KW-1185">Reference proteome</keyword>
<dbReference type="EMBL" id="JAPDRQ010000047">
    <property type="protein sequence ID" value="KAJ9658734.1"/>
    <property type="molecule type" value="Genomic_DNA"/>
</dbReference>
<dbReference type="Proteomes" id="UP001172386">
    <property type="component" value="Unassembled WGS sequence"/>
</dbReference>
<gene>
    <name evidence="1" type="ORF">H2198_003480</name>
</gene>
<evidence type="ECO:0000313" key="2">
    <source>
        <dbReference type="Proteomes" id="UP001172386"/>
    </source>
</evidence>
<name>A0ACC3AB82_9EURO</name>
<reference evidence="1" key="1">
    <citation type="submission" date="2022-10" db="EMBL/GenBank/DDBJ databases">
        <title>Culturing micro-colonial fungi from biological soil crusts in the Mojave desert and describing Neophaeococcomyces mojavensis, and introducing the new genera and species Taxawa tesnikishii.</title>
        <authorList>
            <person name="Kurbessoian T."/>
            <person name="Stajich J.E."/>
        </authorList>
    </citation>
    <scope>NUCLEOTIDE SEQUENCE</scope>
    <source>
        <strain evidence="1">JES_112</strain>
    </source>
</reference>
<evidence type="ECO:0000313" key="1">
    <source>
        <dbReference type="EMBL" id="KAJ9658734.1"/>
    </source>
</evidence>
<comment type="caution">
    <text evidence="1">The sequence shown here is derived from an EMBL/GenBank/DDBJ whole genome shotgun (WGS) entry which is preliminary data.</text>
</comment>
<sequence>MEEPEDINAWIGKAPDKEAATQSDQDMDYAGKDDDSSLHLQSPSPPSSDEVVEIPYRHASAEGQVEDDDDLDELQRDDEDDDDDDHVKEVVAPFSRQENLTIDVPELDEDEKEEFKYLPGHFQVRRVLVALPNHRYLVRLASGEVDLVERSELTSQLHNGKLALNEYNKLRFRKAARLPKQPSLLASGNINWQKLDYPDSEPDEEPARKRRKTYVEEEISDVKQDASSADEFRDSDDVRPQGRRSTRLAPKRRSNYFQKEVYSLVSSDGDDLPRRRPGRPARQTVKEKEGTSKNLRQLRAQRAASSEERAQREAGARRSERTRQQPRRSMRERHEDDLSSQSEKDQEPKVVATKELFARLPQTDPFRRRHQQECATCYHTGDNDVKGPLVFCQGCSNAYHKQCLGPRGSREHLVTKVGDSLFVLQCRRCIGIAREKDPSAPHYGRCTGCDKLGALSKPLKRRLTTRQEQVQREENGGVDPITIVQPDTINNTDNVMFRCATCNRAWHMHHLPNRKTTHSQPGDSDEEGLDEKAIAQRRFELYHRSWICKDCVENQHTIDAIVAWRPVDQESYVPGTTLGKLSESKKEYLLKWKNQSYLRCTWMPGTWVWGIVASAMRVSFTKKPENQLPRMTTKDAIPEEYHRVDIVFDVRYTSVVRNSSEGIDLARVKEVDTAYVKYKGLGYEDAIWEKPPSYSDTERFNDFKDAYEDFVRKRYMSIPPQSTLRRALLHARSQDFETKLIRNTQPTIMTGGQMMQYQLEGHNWLYYQWYRQHNAILADEMGLGKTIQLIALMATLIQQHKCWPFLVVVPNSTCPNWRREIKKWIPSIRAVCYYGSSASRKLTHDYELFPKDPTEDPDKRKKNDVKDIKAHIVIASYESIVEKTTAHSLLRVPWQGLIVDEGQRLKNDKNLVYDALAKYRFPFKVLMTGTPLQNNARELFNLLQFLDKDKHNAAQLEAKYAELTQENVPELHELLKPYFLRRTKVQVLTFLPPMSQIIVPVSMSALQRKVSKSIMSQNPQLMKSIFSRDSSLAVKERANLNNMLMQLRKTLCHPFVYSREIEDRSVDSDTSFKRLVEASSKLQLLSIMLPKLKERGHRVLLFSQFLDNLDIVEDFLDGLGMLHRRLDGTITTLEKQKRIDEFNAPDSPYFAFLLSTRAGGVGINLATADTVIILDPDFNPHQDIQALSRAHRIGQQNKVLVFQLMTRNSPEEKIMQIGKKKMALDHILIEAMDQDDEAGMDLESILRHGAAALFDDDENAENDIIYDEASVDKLLDRSQIESTKTSDNQSAESQFSFARIWANDKATLEEGLRDSEASGTNTPNPDIWDKILKERERAYQEEAVRKAEELGRGKRRRGQVDYGGKTDADVNDALGIDSSPIKTRDKGSGDERSITSGDEDYQEAPVGTDIDPTTAGEETEPEIHTITARPYKRVRVPTGQAPHFNGDLPASITTPSAANNFTDYTAIPVPPNHRCSVCKEDHPMGWCRLKIAGVEHCGLCGLAHLGHGRTCPHLNDEKQVETLLLTLKESTESRDLIDEAAKYLRMIRADLVGQRRQRERRLAAERESQALAATPSSTNGIGPQQTPPAVNGVKNTHAATGTNGAGSVSIDVNSSDIRSAQSQRQQQQRPPVRAQEAAGVTQDVNSGDGSAINGTVNMSNRGARVHTESTRP</sequence>
<protein>
    <submittedName>
        <fullName evidence="1">Uncharacterized protein</fullName>
    </submittedName>
</protein>
<organism evidence="1 2">
    <name type="scientific">Neophaeococcomyces mojaviensis</name>
    <dbReference type="NCBI Taxonomy" id="3383035"/>
    <lineage>
        <taxon>Eukaryota</taxon>
        <taxon>Fungi</taxon>
        <taxon>Dikarya</taxon>
        <taxon>Ascomycota</taxon>
        <taxon>Pezizomycotina</taxon>
        <taxon>Eurotiomycetes</taxon>
        <taxon>Chaetothyriomycetidae</taxon>
        <taxon>Chaetothyriales</taxon>
        <taxon>Chaetothyriales incertae sedis</taxon>
        <taxon>Neophaeococcomyces</taxon>
    </lineage>
</organism>